<evidence type="ECO:0000313" key="2">
    <source>
        <dbReference type="Proteomes" id="UP000215931"/>
    </source>
</evidence>
<protein>
    <submittedName>
        <fullName evidence="1">Uncharacterized protein</fullName>
    </submittedName>
</protein>
<dbReference type="OrthoDB" id="10010868at2"/>
<dbReference type="Proteomes" id="UP000215931">
    <property type="component" value="Unassembled WGS sequence"/>
</dbReference>
<proteinExistence type="predicted"/>
<comment type="caution">
    <text evidence="1">The sequence shown here is derived from an EMBL/GenBank/DDBJ whole genome shotgun (WGS) entry which is preliminary data.</text>
</comment>
<organism evidence="1 2">
    <name type="scientific">Mesorhizobium wenxiniae</name>
    <dbReference type="NCBI Taxonomy" id="2014805"/>
    <lineage>
        <taxon>Bacteria</taxon>
        <taxon>Pseudomonadati</taxon>
        <taxon>Pseudomonadota</taxon>
        <taxon>Alphaproteobacteria</taxon>
        <taxon>Hyphomicrobiales</taxon>
        <taxon>Phyllobacteriaceae</taxon>
        <taxon>Mesorhizobium</taxon>
    </lineage>
</organism>
<accession>A0A271K6L9</accession>
<sequence length="118" mass="12612">MAIVKLVDTDGLEVGCPERLSGDEFDGQEVTIVVCSTGQFVDGNSEELRFVPAPEPPVIERVVVDGSAVEVDTDLGDVSLASAEGLKAELAAIEEHTAKMTGEPVRPDLIMRRYLGLE</sequence>
<evidence type="ECO:0000313" key="1">
    <source>
        <dbReference type="EMBL" id="PAP91391.1"/>
    </source>
</evidence>
<dbReference type="EMBL" id="NPKH01000041">
    <property type="protein sequence ID" value="PAP91391.1"/>
    <property type="molecule type" value="Genomic_DNA"/>
</dbReference>
<dbReference type="RefSeq" id="WP_095521918.1">
    <property type="nucleotide sequence ID" value="NZ_NPKH01000041.1"/>
</dbReference>
<name>A0A271K6L9_9HYPH</name>
<keyword evidence="2" id="KW-1185">Reference proteome</keyword>
<reference evidence="1 2" key="1">
    <citation type="submission" date="2017-08" db="EMBL/GenBank/DDBJ databases">
        <title>Mesorhizobium wenxinae sp. nov., a novel rhizobial species isolated from root nodules of chickpea (Cicer arietinum L.).</title>
        <authorList>
            <person name="Zhang J."/>
        </authorList>
    </citation>
    <scope>NUCLEOTIDE SEQUENCE [LARGE SCALE GENOMIC DNA]</scope>
    <source>
        <strain evidence="2">WYCCWR 10019</strain>
    </source>
</reference>
<dbReference type="AlphaFoldDB" id="A0A271K6L9"/>
<gene>
    <name evidence="1" type="ORF">CIT31_32465</name>
</gene>